<dbReference type="InterPro" id="IPR036155">
    <property type="entry name" value="Crypto/Photolyase_N_sf"/>
</dbReference>
<evidence type="ECO:0000256" key="6">
    <source>
        <dbReference type="ARBA" id="ARBA00022991"/>
    </source>
</evidence>
<dbReference type="AlphaFoldDB" id="A0A1Y5TW37"/>
<dbReference type="InterPro" id="IPR036134">
    <property type="entry name" value="Crypto/Photolyase_FAD-like_sf"/>
</dbReference>
<feature type="site" description="Electron transfer via tryptophanyl radical" evidence="9">
    <location>
        <position position="360"/>
    </location>
</feature>
<dbReference type="InterPro" id="IPR002081">
    <property type="entry name" value="Cryptochrome/DNA_photolyase_1"/>
</dbReference>
<dbReference type="Gene3D" id="3.40.50.620">
    <property type="entry name" value="HUPs"/>
    <property type="match status" value="1"/>
</dbReference>
<dbReference type="GO" id="GO:0003677">
    <property type="term" value="F:DNA binding"/>
    <property type="evidence" value="ECO:0007669"/>
    <property type="project" value="TreeGrafter"/>
</dbReference>
<dbReference type="PROSITE" id="PS00394">
    <property type="entry name" value="DNA_PHOTOLYASES_1_1"/>
    <property type="match status" value="1"/>
</dbReference>
<evidence type="ECO:0000256" key="4">
    <source>
        <dbReference type="ARBA" id="ARBA00022630"/>
    </source>
</evidence>
<dbReference type="Pfam" id="PF03441">
    <property type="entry name" value="FAD_binding_7"/>
    <property type="match status" value="1"/>
</dbReference>
<name>A0A1Y5TW37_9PROT</name>
<evidence type="ECO:0000256" key="7">
    <source>
        <dbReference type="ARBA" id="ARBA00033999"/>
    </source>
</evidence>
<comment type="cofactor">
    <cofactor evidence="1">
        <name>(6R)-5,10-methylene-5,6,7,8-tetrahydrofolate</name>
        <dbReference type="ChEBI" id="CHEBI:15636"/>
    </cofactor>
</comment>
<organism evidence="12 13">
    <name type="scientific">Oceanibacterium hippocampi</name>
    <dbReference type="NCBI Taxonomy" id="745714"/>
    <lineage>
        <taxon>Bacteria</taxon>
        <taxon>Pseudomonadati</taxon>
        <taxon>Pseudomonadota</taxon>
        <taxon>Alphaproteobacteria</taxon>
        <taxon>Sneathiellales</taxon>
        <taxon>Sneathiellaceae</taxon>
        <taxon>Oceanibacterium</taxon>
    </lineage>
</organism>
<feature type="binding site" evidence="8">
    <location>
        <position position="273"/>
    </location>
    <ligand>
        <name>FAD</name>
        <dbReference type="ChEBI" id="CHEBI:57692"/>
    </ligand>
</feature>
<dbReference type="Pfam" id="PF00875">
    <property type="entry name" value="DNA_photolyase"/>
    <property type="match status" value="1"/>
</dbReference>
<dbReference type="Gene3D" id="1.25.40.80">
    <property type="match status" value="1"/>
</dbReference>
<dbReference type="Proteomes" id="UP000193200">
    <property type="component" value="Unassembled WGS sequence"/>
</dbReference>
<dbReference type="PANTHER" id="PTHR11455">
    <property type="entry name" value="CRYPTOCHROME"/>
    <property type="match status" value="1"/>
</dbReference>
<dbReference type="FunCoup" id="A0A1Y5TW37">
    <property type="interactions" value="363"/>
</dbReference>
<evidence type="ECO:0000256" key="5">
    <source>
        <dbReference type="ARBA" id="ARBA00022827"/>
    </source>
</evidence>
<evidence type="ECO:0000256" key="8">
    <source>
        <dbReference type="PIRSR" id="PIRSR602081-1"/>
    </source>
</evidence>
<dbReference type="PROSITE" id="PS51645">
    <property type="entry name" value="PHR_CRY_ALPHA_BETA"/>
    <property type="match status" value="1"/>
</dbReference>
<feature type="binding site" evidence="8">
    <location>
        <begin position="237"/>
        <end position="241"/>
    </location>
    <ligand>
        <name>FAD</name>
        <dbReference type="ChEBI" id="CHEBI:57692"/>
    </ligand>
</feature>
<comment type="catalytic activity">
    <reaction evidence="7">
        <text>cyclobutadipyrimidine (in DNA) = 2 pyrimidine residues (in DNA).</text>
        <dbReference type="EC" id="4.1.99.3"/>
    </reaction>
</comment>
<feature type="site" description="Electron transfer via tryptophanyl radical" evidence="9">
    <location>
        <position position="383"/>
    </location>
</feature>
<feature type="domain" description="Photolyase/cryptochrome alpha/beta" evidence="11">
    <location>
        <begin position="6"/>
        <end position="131"/>
    </location>
</feature>
<dbReference type="PANTHER" id="PTHR11455:SF9">
    <property type="entry name" value="CRYPTOCHROME CIRCADIAN CLOCK 5 ISOFORM X1"/>
    <property type="match status" value="1"/>
</dbReference>
<dbReference type="GO" id="GO:0009416">
    <property type="term" value="P:response to light stimulus"/>
    <property type="evidence" value="ECO:0007669"/>
    <property type="project" value="TreeGrafter"/>
</dbReference>
<evidence type="ECO:0000256" key="10">
    <source>
        <dbReference type="RuleBase" id="RU004182"/>
    </source>
</evidence>
<evidence type="ECO:0000256" key="2">
    <source>
        <dbReference type="ARBA" id="ARBA00013149"/>
    </source>
</evidence>
<dbReference type="OrthoDB" id="9772484at2"/>
<dbReference type="Gene3D" id="1.10.579.10">
    <property type="entry name" value="DNA Cyclobutane Dipyrimidine Photolyase, subunit A, domain 3"/>
    <property type="match status" value="1"/>
</dbReference>
<dbReference type="PROSITE" id="PS00691">
    <property type="entry name" value="DNA_PHOTOLYASES_1_2"/>
    <property type="match status" value="1"/>
</dbReference>
<feature type="binding site" evidence="8">
    <location>
        <begin position="373"/>
        <end position="375"/>
    </location>
    <ligand>
        <name>FAD</name>
        <dbReference type="ChEBI" id="CHEBI:57692"/>
    </ligand>
</feature>
<evidence type="ECO:0000256" key="3">
    <source>
        <dbReference type="ARBA" id="ARBA00014046"/>
    </source>
</evidence>
<evidence type="ECO:0000313" key="13">
    <source>
        <dbReference type="Proteomes" id="UP000193200"/>
    </source>
</evidence>
<dbReference type="FunFam" id="1.10.579.10:FF:000003">
    <property type="entry name" value="Deoxyribodipyrimidine photo-lyase"/>
    <property type="match status" value="1"/>
</dbReference>
<dbReference type="PRINTS" id="PR00147">
    <property type="entry name" value="DNAPHOTLYASE"/>
</dbReference>
<evidence type="ECO:0000256" key="9">
    <source>
        <dbReference type="PIRSR" id="PIRSR602081-2"/>
    </source>
</evidence>
<keyword evidence="4 8" id="KW-0285">Flavoprotein</keyword>
<dbReference type="SUPFAM" id="SSF52425">
    <property type="entry name" value="Cryptochrome/photolyase, N-terminal domain"/>
    <property type="match status" value="1"/>
</dbReference>
<reference evidence="12 13" key="1">
    <citation type="submission" date="2017-03" db="EMBL/GenBank/DDBJ databases">
        <authorList>
            <person name="Afonso C.L."/>
            <person name="Miller P.J."/>
            <person name="Scott M.A."/>
            <person name="Spackman E."/>
            <person name="Goraichik I."/>
            <person name="Dimitrov K.M."/>
            <person name="Suarez D.L."/>
            <person name="Swayne D.E."/>
        </authorList>
    </citation>
    <scope>NUCLEOTIDE SEQUENCE [LARGE SCALE GENOMIC DNA]</scope>
    <source>
        <strain evidence="12 13">CECT 7691</strain>
    </source>
</reference>
<dbReference type="GO" id="GO:0071949">
    <property type="term" value="F:FAD binding"/>
    <property type="evidence" value="ECO:0007669"/>
    <property type="project" value="TreeGrafter"/>
</dbReference>
<evidence type="ECO:0000259" key="11">
    <source>
        <dbReference type="PROSITE" id="PS51645"/>
    </source>
</evidence>
<dbReference type="RefSeq" id="WP_085885117.1">
    <property type="nucleotide sequence ID" value="NZ_FWFR01000003.1"/>
</dbReference>
<proteinExistence type="inferred from homology"/>
<dbReference type="EMBL" id="FWFR01000003">
    <property type="protein sequence ID" value="SLN74853.1"/>
    <property type="molecule type" value="Genomic_DNA"/>
</dbReference>
<keyword evidence="6 10" id="KW-0157">Chromophore</keyword>
<dbReference type="GO" id="GO:0003904">
    <property type="term" value="F:deoxyribodipyrimidine photo-lyase activity"/>
    <property type="evidence" value="ECO:0007669"/>
    <property type="project" value="UniProtKB-EC"/>
</dbReference>
<sequence length="480" mass="53393">MAATEKPVIVWFRRNLRLHDNAALGAAERDGAPVVPVFVRDPPDPSGQASDWWLHRSLASLDADLATRGSSLLILQGPTETVLPRLATEIGAGALHLERGHEPGVAAREQDISTRLSEHGIATRRFAGRLLADPDRFRTGAGGPYRVFTPFWKALRHGFESGTPRPAPERLTTPTNLPDGLALEELGLVTESKEQIAGWEGDWQPGEAGAREALADFVDGPMADYPEGRDLPGRVGTSRLSPHLHFGEVSIRTAWHVAAQAAVGGAERGGEAFLRELGWRDFGAHLLHHFPRIVDEPLQKKFDTFPWRDDAAALQRWQDGLTGYPLVDAGMRQLRRTGWMHNRVRMVAASFLVKHLLIDWRAGERWFRDCLVDFDPASNIVNWQWVAGSGADAAPYFRIFNPVLQGTRFDRDGAYVRRWLAEIADLPDRYLHHPWDAPATTLEAAGIVLDRDYPAPMVDHAFARKRALSAFQSLTESEKV</sequence>
<gene>
    <name evidence="12" type="primary">phr</name>
    <name evidence="12" type="ORF">OCH7691_03815</name>
</gene>
<comment type="cofactor">
    <cofactor evidence="8">
        <name>FAD</name>
        <dbReference type="ChEBI" id="CHEBI:57692"/>
    </cofactor>
    <text evidence="8">Binds 1 FAD per subunit.</text>
</comment>
<evidence type="ECO:0000313" key="12">
    <source>
        <dbReference type="EMBL" id="SLN74853.1"/>
    </source>
</evidence>
<dbReference type="InterPro" id="IPR014729">
    <property type="entry name" value="Rossmann-like_a/b/a_fold"/>
</dbReference>
<dbReference type="EC" id="4.1.99.3" evidence="2"/>
<dbReference type="InterPro" id="IPR005101">
    <property type="entry name" value="Cryptochr/Photolyase_FAD-bd"/>
</dbReference>
<dbReference type="InParanoid" id="A0A1Y5TW37"/>
<keyword evidence="12" id="KW-0456">Lyase</keyword>
<evidence type="ECO:0000256" key="1">
    <source>
        <dbReference type="ARBA" id="ARBA00001932"/>
    </source>
</evidence>
<feature type="binding site" evidence="8">
    <location>
        <position position="225"/>
    </location>
    <ligand>
        <name>FAD</name>
        <dbReference type="ChEBI" id="CHEBI:57692"/>
    </ligand>
</feature>
<keyword evidence="5 8" id="KW-0274">FAD</keyword>
<feature type="site" description="Electron transfer via tryptophanyl radical" evidence="9">
    <location>
        <position position="307"/>
    </location>
</feature>
<dbReference type="GO" id="GO:0000719">
    <property type="term" value="P:photoreactive repair"/>
    <property type="evidence" value="ECO:0007669"/>
    <property type="project" value="UniProtKB-ARBA"/>
</dbReference>
<comment type="similarity">
    <text evidence="10">Belongs to the DNA photolyase family.</text>
</comment>
<dbReference type="SUPFAM" id="SSF48173">
    <property type="entry name" value="Cryptochrome/photolyase FAD-binding domain"/>
    <property type="match status" value="1"/>
</dbReference>
<accession>A0A1Y5TW37</accession>
<protein>
    <recommendedName>
        <fullName evidence="3">Deoxyribodipyrimidine photo-lyase</fullName>
        <ecNumber evidence="2">4.1.99.3</ecNumber>
    </recommendedName>
</protein>
<dbReference type="InterPro" id="IPR018394">
    <property type="entry name" value="DNA_photolyase_1_CS_C"/>
</dbReference>
<keyword evidence="13" id="KW-1185">Reference proteome</keyword>
<dbReference type="InterPro" id="IPR006050">
    <property type="entry name" value="DNA_photolyase_N"/>
</dbReference>